<evidence type="ECO:0000313" key="8">
    <source>
        <dbReference type="EMBL" id="RCH89799.1"/>
    </source>
</evidence>
<dbReference type="AlphaFoldDB" id="A0A367JIV1"/>
<keyword evidence="3 7" id="KW-0812">Transmembrane</keyword>
<keyword evidence="4 7" id="KW-0256">Endoplasmic reticulum</keyword>
<comment type="function">
    <text evidence="7">May be involved in the degradation of misfolded endoplasmic reticulum (ER) luminal proteins.</text>
</comment>
<dbReference type="OrthoDB" id="1716531at2759"/>
<dbReference type="STRING" id="86630.A0A367JIV1"/>
<feature type="transmembrane region" description="Helical" evidence="7">
    <location>
        <begin position="63"/>
        <end position="84"/>
    </location>
</feature>
<name>A0A367JIV1_RHIAZ</name>
<comment type="caution">
    <text evidence="8">The sequence shown here is derived from an EMBL/GenBank/DDBJ whole genome shotgun (WGS) entry which is preliminary data.</text>
</comment>
<evidence type="ECO:0000256" key="2">
    <source>
        <dbReference type="ARBA" id="ARBA00008917"/>
    </source>
</evidence>
<dbReference type="EMBL" id="PJQL01001226">
    <property type="protein sequence ID" value="RCH89799.1"/>
    <property type="molecule type" value="Genomic_DNA"/>
</dbReference>
<evidence type="ECO:0000256" key="7">
    <source>
        <dbReference type="RuleBase" id="RU363059"/>
    </source>
</evidence>
<keyword evidence="9" id="KW-1185">Reference proteome</keyword>
<keyword evidence="5 7" id="KW-1133">Transmembrane helix</keyword>
<comment type="subcellular location">
    <subcellularLocation>
        <location evidence="1 7">Endoplasmic reticulum membrane</location>
        <topology evidence="1 7">Multi-pass membrane protein</topology>
    </subcellularLocation>
</comment>
<dbReference type="InterPro" id="IPR007599">
    <property type="entry name" value="DER1"/>
</dbReference>
<accession>A0A367JIV1</accession>
<proteinExistence type="inferred from homology"/>
<dbReference type="GO" id="GO:0006950">
    <property type="term" value="P:response to stress"/>
    <property type="evidence" value="ECO:0007669"/>
    <property type="project" value="UniProtKB-ARBA"/>
</dbReference>
<evidence type="ECO:0000256" key="3">
    <source>
        <dbReference type="ARBA" id="ARBA00022692"/>
    </source>
</evidence>
<protein>
    <recommendedName>
        <fullName evidence="7">Derlin</fullName>
    </recommendedName>
</protein>
<keyword evidence="6 7" id="KW-0472">Membrane</keyword>
<evidence type="ECO:0000256" key="4">
    <source>
        <dbReference type="ARBA" id="ARBA00022824"/>
    </source>
</evidence>
<comment type="similarity">
    <text evidence="2 7">Belongs to the derlin family.</text>
</comment>
<sequence>MPPVNRAPRNELIEWYSSIPPITRALLTLMITTTTASTLGLIHPSSLILYWPGVKQRLQLWRLVSCFFVNRLSLGFAFNVFFLYRNSLQLETEVFRNQPADYIFFYLVTSGLQLAAASFISLYVLSDGLLLSAAYLWSQHYRDVPVSFMFGIRFKFSLKAYYLPWAMIASDFIMSGGEIPKASIVGLLSSHIYHYLTTIYPSQGGRRYLQTPDFLRRIFPSPNQPRNNHTNVFGRHAWGRGRRLDS</sequence>
<gene>
    <name evidence="8" type="primary">DERL1</name>
    <name evidence="8" type="ORF">CU097_007947</name>
</gene>
<dbReference type="GO" id="GO:0005789">
    <property type="term" value="C:endoplasmic reticulum membrane"/>
    <property type="evidence" value="ECO:0007669"/>
    <property type="project" value="UniProtKB-SubCell"/>
</dbReference>
<comment type="caution">
    <text evidence="7">Lacks conserved residue(s) required for the propagation of feature annotation.</text>
</comment>
<dbReference type="SUPFAM" id="SSF144091">
    <property type="entry name" value="Rhomboid-like"/>
    <property type="match status" value="1"/>
</dbReference>
<evidence type="ECO:0000313" key="9">
    <source>
        <dbReference type="Proteomes" id="UP000252139"/>
    </source>
</evidence>
<dbReference type="Pfam" id="PF04511">
    <property type="entry name" value="DER1"/>
    <property type="match status" value="1"/>
</dbReference>
<feature type="transmembrane region" description="Helical" evidence="7">
    <location>
        <begin position="25"/>
        <end position="51"/>
    </location>
</feature>
<evidence type="ECO:0000256" key="6">
    <source>
        <dbReference type="ARBA" id="ARBA00023136"/>
    </source>
</evidence>
<evidence type="ECO:0000256" key="5">
    <source>
        <dbReference type="ARBA" id="ARBA00022989"/>
    </source>
</evidence>
<dbReference type="PANTHER" id="PTHR11009">
    <property type="entry name" value="DER1-LIKE PROTEIN, DERLIN"/>
    <property type="match status" value="1"/>
</dbReference>
<organism evidence="8 9">
    <name type="scientific">Rhizopus azygosporus</name>
    <name type="common">Rhizopus microsporus var. azygosporus</name>
    <dbReference type="NCBI Taxonomy" id="86630"/>
    <lineage>
        <taxon>Eukaryota</taxon>
        <taxon>Fungi</taxon>
        <taxon>Fungi incertae sedis</taxon>
        <taxon>Mucoromycota</taxon>
        <taxon>Mucoromycotina</taxon>
        <taxon>Mucoromycetes</taxon>
        <taxon>Mucorales</taxon>
        <taxon>Mucorineae</taxon>
        <taxon>Rhizopodaceae</taxon>
        <taxon>Rhizopus</taxon>
    </lineage>
</organism>
<dbReference type="InterPro" id="IPR035952">
    <property type="entry name" value="Rhomboid-like_sf"/>
</dbReference>
<feature type="transmembrane region" description="Helical" evidence="7">
    <location>
        <begin position="104"/>
        <end position="125"/>
    </location>
</feature>
<dbReference type="Proteomes" id="UP000252139">
    <property type="component" value="Unassembled WGS sequence"/>
</dbReference>
<reference evidence="8 9" key="1">
    <citation type="journal article" date="2018" name="G3 (Bethesda)">
        <title>Phylogenetic and Phylogenomic Definition of Rhizopus Species.</title>
        <authorList>
            <person name="Gryganskyi A.P."/>
            <person name="Golan J."/>
            <person name="Dolatabadi S."/>
            <person name="Mondo S."/>
            <person name="Robb S."/>
            <person name="Idnurm A."/>
            <person name="Muszewska A."/>
            <person name="Steczkiewicz K."/>
            <person name="Masonjones S."/>
            <person name="Liao H.L."/>
            <person name="Gajdeczka M.T."/>
            <person name="Anike F."/>
            <person name="Vuek A."/>
            <person name="Anishchenko I.M."/>
            <person name="Voigt K."/>
            <person name="de Hoog G.S."/>
            <person name="Smith M.E."/>
            <person name="Heitman J."/>
            <person name="Vilgalys R."/>
            <person name="Stajich J.E."/>
        </authorList>
    </citation>
    <scope>NUCLEOTIDE SEQUENCE [LARGE SCALE GENOMIC DNA]</scope>
    <source>
        <strain evidence="8 9">CBS 357.93</strain>
    </source>
</reference>
<evidence type="ECO:0000256" key="1">
    <source>
        <dbReference type="ARBA" id="ARBA00004477"/>
    </source>
</evidence>